<dbReference type="EMBL" id="JAGGMV010000002">
    <property type="protein sequence ID" value="MBP2201546.1"/>
    <property type="molecule type" value="Genomic_DNA"/>
</dbReference>
<protein>
    <submittedName>
        <fullName evidence="1">Uncharacterized protein</fullName>
    </submittedName>
</protein>
<comment type="caution">
    <text evidence="1">The sequence shown here is derived from an EMBL/GenBank/DDBJ whole genome shotgun (WGS) entry which is preliminary data.</text>
</comment>
<dbReference type="RefSeq" id="WP_209591016.1">
    <property type="nucleotide sequence ID" value="NZ_JAGGMU010000002.1"/>
</dbReference>
<evidence type="ECO:0000313" key="2">
    <source>
        <dbReference type="Proteomes" id="UP000740329"/>
    </source>
</evidence>
<reference evidence="1" key="1">
    <citation type="submission" date="2021-03" db="EMBL/GenBank/DDBJ databases">
        <title>Genomic Encyclopedia of Type Strains, Phase IV (KMG-V): Genome sequencing to study the core and pangenomes of soil and plant-associated prokaryotes.</title>
        <authorList>
            <person name="Whitman W."/>
        </authorList>
    </citation>
    <scope>NUCLEOTIDE SEQUENCE</scope>
    <source>
        <strain evidence="1">C4</strain>
    </source>
</reference>
<accession>A0A8J7RME4</accession>
<organism evidence="1 2">
    <name type="scientific">Methanococcus voltae</name>
    <dbReference type="NCBI Taxonomy" id="2188"/>
    <lineage>
        <taxon>Archaea</taxon>
        <taxon>Methanobacteriati</taxon>
        <taxon>Methanobacteriota</taxon>
        <taxon>Methanomada group</taxon>
        <taxon>Methanococci</taxon>
        <taxon>Methanococcales</taxon>
        <taxon>Methanococcaceae</taxon>
        <taxon>Methanococcus</taxon>
    </lineage>
</organism>
<dbReference type="AlphaFoldDB" id="A0A8J7RME4"/>
<name>A0A8J7RME4_METVO</name>
<dbReference type="Proteomes" id="UP000740329">
    <property type="component" value="Unassembled WGS sequence"/>
</dbReference>
<dbReference type="OrthoDB" id="379986at2157"/>
<sequence length="60" mass="6810">MESNMKVMLKSKLKAEVSKKTSVMPLSKVSKLSILSTVSTVSNLFSNSVNFNAFLFQWWH</sequence>
<proteinExistence type="predicted"/>
<evidence type="ECO:0000313" key="1">
    <source>
        <dbReference type="EMBL" id="MBP2201546.1"/>
    </source>
</evidence>
<gene>
    <name evidence="1" type="ORF">J3E07_000958</name>
</gene>